<proteinExistence type="predicted"/>
<evidence type="ECO:0000313" key="2">
    <source>
        <dbReference type="EMBL" id="GAA2139151.1"/>
    </source>
</evidence>
<evidence type="ECO:0000259" key="1">
    <source>
        <dbReference type="PROSITE" id="PS50043"/>
    </source>
</evidence>
<sequence>MGEQSGGVMPSPFPALADSDLRVFQWAAAHGRLAPQAAAELGLSESEVQQSAAVLEQLHLLRPLPGGPDREPGLVAVPPELAAASLLAPAEAELRRQLADTERVRAELARLAPLYAQLDGGRPAERLDEITELDTVIDVINTLTARCRSEVLTCQPGGPRAPHLLEQAFNRDLEMIRRGIRMRTLYQHTSRRHPPTQEYVRRISAAGAEVRTLTALFGRMIAFDRETVIIPHHDAYDGAVVVRDPSAVAYLCGVFDHSWTLADAYTPSAQAQGDAALDEIKQAIVRLLAEGMKDEMIARRLGMSLRTCRKHIAESMETLGASSRFQAGYLARVRGELADPL</sequence>
<dbReference type="InterPro" id="IPR036388">
    <property type="entry name" value="WH-like_DNA-bd_sf"/>
</dbReference>
<evidence type="ECO:0000313" key="3">
    <source>
        <dbReference type="Proteomes" id="UP001422759"/>
    </source>
</evidence>
<comment type="caution">
    <text evidence="2">The sequence shown here is derived from an EMBL/GenBank/DDBJ whole genome shotgun (WGS) entry which is preliminary data.</text>
</comment>
<dbReference type="PROSITE" id="PS50043">
    <property type="entry name" value="HTH_LUXR_2"/>
    <property type="match status" value="1"/>
</dbReference>
<dbReference type="SUPFAM" id="SSF46894">
    <property type="entry name" value="C-terminal effector domain of the bipartite response regulators"/>
    <property type="match status" value="1"/>
</dbReference>
<dbReference type="SMART" id="SM00421">
    <property type="entry name" value="HTH_LUXR"/>
    <property type="match status" value="1"/>
</dbReference>
<dbReference type="Gene3D" id="1.10.10.10">
    <property type="entry name" value="Winged helix-like DNA-binding domain superfamily/Winged helix DNA-binding domain"/>
    <property type="match status" value="1"/>
</dbReference>
<dbReference type="Pfam" id="PF00196">
    <property type="entry name" value="GerE"/>
    <property type="match status" value="1"/>
</dbReference>
<keyword evidence="3" id="KW-1185">Reference proteome</keyword>
<feature type="domain" description="HTH luxR-type" evidence="1">
    <location>
        <begin position="270"/>
        <end position="335"/>
    </location>
</feature>
<reference evidence="2 3" key="1">
    <citation type="journal article" date="2019" name="Int. J. Syst. Evol. Microbiol.">
        <title>The Global Catalogue of Microorganisms (GCM) 10K type strain sequencing project: providing services to taxonomists for standard genome sequencing and annotation.</title>
        <authorList>
            <consortium name="The Broad Institute Genomics Platform"/>
            <consortium name="The Broad Institute Genome Sequencing Center for Infectious Disease"/>
            <person name="Wu L."/>
            <person name="Ma J."/>
        </authorList>
    </citation>
    <scope>NUCLEOTIDE SEQUENCE [LARGE SCALE GENOMIC DNA]</scope>
    <source>
        <strain evidence="2 3">JCM 14560</strain>
    </source>
</reference>
<dbReference type="PANTHER" id="PTHR34293:SF1">
    <property type="entry name" value="HTH-TYPE TRANSCRIPTIONAL REGULATOR TRMBL2"/>
    <property type="match status" value="1"/>
</dbReference>
<dbReference type="EMBL" id="BAAANT010000009">
    <property type="protein sequence ID" value="GAA2139151.1"/>
    <property type="molecule type" value="Genomic_DNA"/>
</dbReference>
<name>A0ABN2ZA56_9ACTN</name>
<dbReference type="InterPro" id="IPR000792">
    <property type="entry name" value="Tscrpt_reg_LuxR_C"/>
</dbReference>
<dbReference type="Proteomes" id="UP001422759">
    <property type="component" value="Unassembled WGS sequence"/>
</dbReference>
<gene>
    <name evidence="2" type="ORF">GCM10009760_21040</name>
</gene>
<organism evidence="2 3">
    <name type="scientific">Kitasatospora kazusensis</name>
    <dbReference type="NCBI Taxonomy" id="407974"/>
    <lineage>
        <taxon>Bacteria</taxon>
        <taxon>Bacillati</taxon>
        <taxon>Actinomycetota</taxon>
        <taxon>Actinomycetes</taxon>
        <taxon>Kitasatosporales</taxon>
        <taxon>Streptomycetaceae</taxon>
        <taxon>Kitasatospora</taxon>
    </lineage>
</organism>
<protein>
    <submittedName>
        <fullName evidence="2">Helix-turn-helix transcriptional regulator</fullName>
    </submittedName>
</protein>
<accession>A0ABN2ZA56</accession>
<dbReference type="InterPro" id="IPR051797">
    <property type="entry name" value="TrmB-like"/>
</dbReference>
<dbReference type="CDD" id="cd06170">
    <property type="entry name" value="LuxR_C_like"/>
    <property type="match status" value="1"/>
</dbReference>
<dbReference type="InterPro" id="IPR016032">
    <property type="entry name" value="Sig_transdc_resp-reg_C-effctor"/>
</dbReference>
<dbReference type="PANTHER" id="PTHR34293">
    <property type="entry name" value="HTH-TYPE TRANSCRIPTIONAL REGULATOR TRMBL2"/>
    <property type="match status" value="1"/>
</dbReference>